<dbReference type="PIRSF" id="PIRSF038984">
    <property type="entry name" value="FAD_binding_protein"/>
    <property type="match status" value="1"/>
</dbReference>
<dbReference type="InterPro" id="IPR049516">
    <property type="entry name" value="FAD-depend_C"/>
</dbReference>
<dbReference type="PRINTS" id="PR00368">
    <property type="entry name" value="FADPNR"/>
</dbReference>
<dbReference type="Gene3D" id="3.50.50.60">
    <property type="entry name" value="FAD/NAD(P)-binding domain"/>
    <property type="match status" value="1"/>
</dbReference>
<gene>
    <name evidence="2" type="ORF">COX44_00260</name>
</gene>
<dbReference type="PANTHER" id="PTHR43106">
    <property type="entry name" value="DEHYDROGENASE-RELATED"/>
    <property type="match status" value="1"/>
</dbReference>
<comment type="caution">
    <text evidence="2">The sequence shown here is derived from an EMBL/GenBank/DDBJ whole genome shotgun (WGS) entry which is preliminary data.</text>
</comment>
<evidence type="ECO:0000259" key="1">
    <source>
        <dbReference type="Pfam" id="PF21688"/>
    </source>
</evidence>
<reference evidence="2 3" key="1">
    <citation type="submission" date="2017-09" db="EMBL/GenBank/DDBJ databases">
        <title>Depth-based differentiation of microbial function through sediment-hosted aquifers and enrichment of novel symbionts in the deep terrestrial subsurface.</title>
        <authorList>
            <person name="Probst A.J."/>
            <person name="Ladd B."/>
            <person name="Jarett J.K."/>
            <person name="Geller-Mcgrath D.E."/>
            <person name="Sieber C.M."/>
            <person name="Emerson J.B."/>
            <person name="Anantharaman K."/>
            <person name="Thomas B.C."/>
            <person name="Malmstrom R."/>
            <person name="Stieglmeier M."/>
            <person name="Klingl A."/>
            <person name="Woyke T."/>
            <person name="Ryan C.M."/>
            <person name="Banfield J.F."/>
        </authorList>
    </citation>
    <scope>NUCLEOTIDE SEQUENCE [LARGE SCALE GENOMIC DNA]</scope>
    <source>
        <strain evidence="2">CG23_combo_of_CG06-09_8_20_14_all_37_13</strain>
    </source>
</reference>
<evidence type="ECO:0000313" key="2">
    <source>
        <dbReference type="EMBL" id="PIP17361.1"/>
    </source>
</evidence>
<proteinExistence type="predicted"/>
<organism evidence="2 3">
    <name type="scientific">Candidatus Portnoybacteria bacterium CG23_combo_of_CG06-09_8_20_14_all_37_13</name>
    <dbReference type="NCBI Taxonomy" id="1974819"/>
    <lineage>
        <taxon>Bacteria</taxon>
        <taxon>Candidatus Portnoyibacteriota</taxon>
    </lineage>
</organism>
<name>A0A2G9YFR9_9BACT</name>
<dbReference type="EMBL" id="PCRH01000007">
    <property type="protein sequence ID" value="PIP17361.1"/>
    <property type="molecule type" value="Genomic_DNA"/>
</dbReference>
<dbReference type="Pfam" id="PF21688">
    <property type="entry name" value="FAD-depend_C"/>
    <property type="match status" value="1"/>
</dbReference>
<evidence type="ECO:0000313" key="3">
    <source>
        <dbReference type="Proteomes" id="UP000231480"/>
    </source>
</evidence>
<feature type="domain" description="FAD-dependent protein C-terminal" evidence="1">
    <location>
        <begin position="262"/>
        <end position="405"/>
    </location>
</feature>
<sequence>MQTFDVLIVGGGPAGLFAAKELISKAPLAKIALIEKGTNPESRICPPASKICNKCDICDVIHGIGGSGLQVDAKLCIDTKAGIKGNIATEELCQYLDDQLMQLCDKSNIALELTIPENPEFLLEKINDAGLNLTNYPVRSLGTDRARVLAKTLYNELECMGVKFFLQHEAIGLDRNGDFALKCLCGSSSIVELRAPFVILAPGRSGSPWISYLASKLGFDTTQNPIDAGVRIEAHKKTLAPLNRLGDNPKIKLPWHETYLKTHCYCPEGFVISYKLLAPGISIKVVDGHKYYSKKSQNSNINLLVRMYPERVIDPINYGMSFLRQVNLVGQGRPILQRFSDFVIGRPSSEKAIKNNEVEPSLPGFSLADINMCFPAFVTKGLFEFVTRLNLVCPGIASDNTLFYGPALEWCIRRVRTQDNLETAIPNLFVAGDGAGLSQGVIAAAMTGIVAARSIAERI</sequence>
<protein>
    <recommendedName>
        <fullName evidence="1">FAD-dependent protein C-terminal domain-containing protein</fullName>
    </recommendedName>
</protein>
<dbReference type="AlphaFoldDB" id="A0A2G9YFR9"/>
<dbReference type="InterPro" id="IPR028348">
    <property type="entry name" value="FAD-binding_protein"/>
</dbReference>
<dbReference type="InterPro" id="IPR036188">
    <property type="entry name" value="FAD/NAD-bd_sf"/>
</dbReference>
<accession>A0A2G9YFR9</accession>
<dbReference type="SUPFAM" id="SSF51905">
    <property type="entry name" value="FAD/NAD(P)-binding domain"/>
    <property type="match status" value="1"/>
</dbReference>
<dbReference type="PANTHER" id="PTHR43106:SF1">
    <property type="entry name" value="DEHYDROGENASE-RELATED"/>
    <property type="match status" value="1"/>
</dbReference>
<dbReference type="Proteomes" id="UP000231480">
    <property type="component" value="Unassembled WGS sequence"/>
</dbReference>